<dbReference type="Gene3D" id="2.40.160.170">
    <property type="match status" value="1"/>
</dbReference>
<reference evidence="2 3" key="1">
    <citation type="submission" date="2017-06" db="EMBL/GenBank/DDBJ databases">
        <authorList>
            <person name="Kim H.J."/>
            <person name="Triplett B.A."/>
        </authorList>
    </citation>
    <scope>NUCLEOTIDE SEQUENCE [LARGE SCALE GENOMIC DNA]</scope>
    <source>
        <strain evidence="2 3">U15</strain>
    </source>
</reference>
<dbReference type="RefSeq" id="WP_245844626.1">
    <property type="nucleotide sequence ID" value="NZ_FZOT01000001.1"/>
</dbReference>
<protein>
    <recommendedName>
        <fullName evidence="4">Outer membrane protein beta-barrel domain-containing protein</fullName>
    </recommendedName>
</protein>
<proteinExistence type="predicted"/>
<dbReference type="AlphaFoldDB" id="A0A239C0C6"/>
<evidence type="ECO:0000313" key="3">
    <source>
        <dbReference type="Proteomes" id="UP000198284"/>
    </source>
</evidence>
<evidence type="ECO:0000256" key="1">
    <source>
        <dbReference type="SAM" id="SignalP"/>
    </source>
</evidence>
<gene>
    <name evidence="2" type="ORF">SAMN06265795_101188</name>
</gene>
<keyword evidence="1" id="KW-0732">Signal</keyword>
<accession>A0A239C0C6</accession>
<evidence type="ECO:0008006" key="4">
    <source>
        <dbReference type="Google" id="ProtNLM"/>
    </source>
</evidence>
<name>A0A239C0C6_9BURK</name>
<feature type="chain" id="PRO_5012624727" description="Outer membrane protein beta-barrel domain-containing protein" evidence="1">
    <location>
        <begin position="26"/>
        <end position="227"/>
    </location>
</feature>
<dbReference type="EMBL" id="FZOT01000001">
    <property type="protein sequence ID" value="SNS13580.1"/>
    <property type="molecule type" value="Genomic_DNA"/>
</dbReference>
<evidence type="ECO:0000313" key="2">
    <source>
        <dbReference type="EMBL" id="SNS13580.1"/>
    </source>
</evidence>
<sequence length="227" mass="23363">MAARRLKVMLAAGVTGLAMAGGALADVSVTGDIGTTGIGFHAGMPVAPNVNVRFGTGYLGYTFGGSTSSADYALSLKAKTMDALVDWYPVQGSAFRLTAGLALNGNKIDVNAKPNGNGQYVVGGNAYSASQVNGISGRTEFGKVAPYLGFGWGHGEKEGKGWSFSSDVGVLFQGSPRTTLDAGGCSGGAAVCSQLATDLARERAALNDEVSRFKLYPVLRVGVSYRF</sequence>
<organism evidence="2 3">
    <name type="scientific">Noviherbaspirillum humi</name>
    <dbReference type="NCBI Taxonomy" id="1688639"/>
    <lineage>
        <taxon>Bacteria</taxon>
        <taxon>Pseudomonadati</taxon>
        <taxon>Pseudomonadota</taxon>
        <taxon>Betaproteobacteria</taxon>
        <taxon>Burkholderiales</taxon>
        <taxon>Oxalobacteraceae</taxon>
        <taxon>Noviherbaspirillum</taxon>
    </lineage>
</organism>
<keyword evidence="3" id="KW-1185">Reference proteome</keyword>
<feature type="signal peptide" evidence="1">
    <location>
        <begin position="1"/>
        <end position="25"/>
    </location>
</feature>
<dbReference type="Proteomes" id="UP000198284">
    <property type="component" value="Unassembled WGS sequence"/>
</dbReference>